<dbReference type="CDD" id="cd11484">
    <property type="entry name" value="SLC-NCS1sbd_CobB-like"/>
    <property type="match status" value="1"/>
</dbReference>
<feature type="transmembrane region" description="Helical" evidence="8">
    <location>
        <begin position="23"/>
        <end position="44"/>
    </location>
</feature>
<evidence type="ECO:0000256" key="6">
    <source>
        <dbReference type="ARBA" id="ARBA00023136"/>
    </source>
</evidence>
<dbReference type="EMBL" id="RFAR01000104">
    <property type="protein sequence ID" value="RMC91852.1"/>
    <property type="molecule type" value="Genomic_DNA"/>
</dbReference>
<dbReference type="Pfam" id="PF02133">
    <property type="entry name" value="Transp_cyt_pur"/>
    <property type="match status" value="1"/>
</dbReference>
<sequence length="457" mass="48618">MQDKYSIDWVPDSARHGQPFQQFTLWLSANLQITAIVDGALAVVFGVHGITALLGLLLGNVLGGAVMALHAAQGPRLGLPQMITSRVQFGVKGAALPLLLAIFMYLGFATTGTVLSGQAINRILGTDGSPVGMVVFGVITGVIAIAGYNVIHKLGRIASVVSVAGFGFLAWRLLSAHPLDTLLAGPDGDIGQLLLAMSLSAGWQLTFAPYVADYSRYLPADTPTGKVFWPVFLGTAIGAQCAMTFGVLVAGAGGSFIKNQVGFMGELAGPALAMVIYFAIVAGKLTVNCLNAYGGFMCSLTIVSGMNGARSYSPRTRQLVIALFIMLSVVLAVFASHDFLANFKNFVLLLLVAFVPWSAVNLIDYYLISRERVDIPALYRADGRYGAYNRPALISYGVGILSQVPFISQAMYTGFAVKLLGNTDISWIVGLLVTALVYYPWAKRTTQVPAAMIFPSR</sequence>
<feature type="transmembrane region" description="Helical" evidence="8">
    <location>
        <begin position="393"/>
        <end position="413"/>
    </location>
</feature>
<evidence type="ECO:0000256" key="7">
    <source>
        <dbReference type="PIRNR" id="PIRNR002744"/>
    </source>
</evidence>
<gene>
    <name evidence="9" type="ORF">EAY64_18530</name>
</gene>
<evidence type="ECO:0000256" key="4">
    <source>
        <dbReference type="ARBA" id="ARBA00022692"/>
    </source>
</evidence>
<organism evidence="9 10">
    <name type="scientific">Aquitalea palustris</name>
    <dbReference type="NCBI Taxonomy" id="2480983"/>
    <lineage>
        <taxon>Bacteria</taxon>
        <taxon>Pseudomonadati</taxon>
        <taxon>Pseudomonadota</taxon>
        <taxon>Betaproteobacteria</taxon>
        <taxon>Neisseriales</taxon>
        <taxon>Chromobacteriaceae</taxon>
        <taxon>Aquitalea</taxon>
    </lineage>
</organism>
<dbReference type="GO" id="GO:0005886">
    <property type="term" value="C:plasma membrane"/>
    <property type="evidence" value="ECO:0007669"/>
    <property type="project" value="TreeGrafter"/>
</dbReference>
<evidence type="ECO:0000256" key="8">
    <source>
        <dbReference type="SAM" id="Phobius"/>
    </source>
</evidence>
<comment type="caution">
    <text evidence="9">The sequence shown here is derived from an EMBL/GenBank/DDBJ whole genome shotgun (WGS) entry which is preliminary data.</text>
</comment>
<evidence type="ECO:0000313" key="10">
    <source>
        <dbReference type="Proteomes" id="UP000274139"/>
    </source>
</evidence>
<dbReference type="InterPro" id="IPR026030">
    <property type="entry name" value="Pur-cyt_permease_Fcy2/21/22"/>
</dbReference>
<proteinExistence type="inferred from homology"/>
<comment type="similarity">
    <text evidence="2 7">Belongs to the purine-cytosine permease (2.A.39) family.</text>
</comment>
<dbReference type="GO" id="GO:0022857">
    <property type="term" value="F:transmembrane transporter activity"/>
    <property type="evidence" value="ECO:0007669"/>
    <property type="project" value="InterPro"/>
</dbReference>
<dbReference type="InterPro" id="IPR001248">
    <property type="entry name" value="Pur-cyt_permease"/>
</dbReference>
<feature type="transmembrane region" description="Helical" evidence="8">
    <location>
        <begin position="157"/>
        <end position="174"/>
    </location>
</feature>
<feature type="transmembrane region" description="Helical" evidence="8">
    <location>
        <begin position="131"/>
        <end position="150"/>
    </location>
</feature>
<feature type="transmembrane region" description="Helical" evidence="8">
    <location>
        <begin position="93"/>
        <end position="111"/>
    </location>
</feature>
<name>A0A454JDQ6_9NEIS</name>
<dbReference type="PIRSF" id="PIRSF002744">
    <property type="entry name" value="Pur-cyt_permease"/>
    <property type="match status" value="1"/>
</dbReference>
<protein>
    <submittedName>
        <fullName evidence="9">Cytosine permease</fullName>
    </submittedName>
</protein>
<feature type="transmembrane region" description="Helical" evidence="8">
    <location>
        <begin position="321"/>
        <end position="340"/>
    </location>
</feature>
<keyword evidence="4 8" id="KW-0812">Transmembrane</keyword>
<keyword evidence="5 8" id="KW-1133">Transmembrane helix</keyword>
<evidence type="ECO:0000256" key="3">
    <source>
        <dbReference type="ARBA" id="ARBA00022448"/>
    </source>
</evidence>
<evidence type="ECO:0000313" key="9">
    <source>
        <dbReference type="EMBL" id="RMC91852.1"/>
    </source>
</evidence>
<dbReference type="OrthoDB" id="9809167at2"/>
<accession>A0A454JDQ6</accession>
<dbReference type="PANTHER" id="PTHR31806">
    <property type="entry name" value="PURINE-CYTOSINE PERMEASE FCY2-RELATED"/>
    <property type="match status" value="1"/>
</dbReference>
<evidence type="ECO:0000256" key="2">
    <source>
        <dbReference type="ARBA" id="ARBA00008974"/>
    </source>
</evidence>
<keyword evidence="3 7" id="KW-0813">Transport</keyword>
<dbReference type="PANTHER" id="PTHR31806:SF1">
    <property type="entry name" value="PURINE-CYTOSINE PERMEASE FCY2-RELATED"/>
    <property type="match status" value="1"/>
</dbReference>
<evidence type="ECO:0000256" key="5">
    <source>
        <dbReference type="ARBA" id="ARBA00022989"/>
    </source>
</evidence>
<dbReference type="RefSeq" id="WP_103526201.1">
    <property type="nucleotide sequence ID" value="NZ_JAIZDC010000002.1"/>
</dbReference>
<feature type="transmembrane region" description="Helical" evidence="8">
    <location>
        <begin position="227"/>
        <end position="249"/>
    </location>
</feature>
<dbReference type="Proteomes" id="UP000274139">
    <property type="component" value="Unassembled WGS sequence"/>
</dbReference>
<keyword evidence="6 7" id="KW-0472">Membrane</keyword>
<feature type="transmembrane region" description="Helical" evidence="8">
    <location>
        <begin position="261"/>
        <end position="280"/>
    </location>
</feature>
<feature type="transmembrane region" description="Helical" evidence="8">
    <location>
        <begin position="425"/>
        <end position="442"/>
    </location>
</feature>
<dbReference type="AlphaFoldDB" id="A0A454JDQ6"/>
<reference evidence="9 10" key="1">
    <citation type="submission" date="2018-10" db="EMBL/GenBank/DDBJ databases">
        <title>Draft genome sequence of Aquitalea MWU14-2217 isolated from a wild cranberry bog in Provincetown, Massachusetts.</title>
        <authorList>
            <person name="Ebadzadsahrai G."/>
            <person name="Soby S."/>
        </authorList>
    </citation>
    <scope>NUCLEOTIDE SEQUENCE [LARGE SCALE GENOMIC DNA]</scope>
    <source>
        <strain evidence="9 10">MWU14-2217</strain>
    </source>
</reference>
<feature type="transmembrane region" description="Helical" evidence="8">
    <location>
        <begin position="50"/>
        <end position="72"/>
    </location>
</feature>
<comment type="subcellular location">
    <subcellularLocation>
        <location evidence="1">Membrane</location>
        <topology evidence="1">Multi-pass membrane protein</topology>
    </subcellularLocation>
</comment>
<keyword evidence="10" id="KW-1185">Reference proteome</keyword>
<feature type="transmembrane region" description="Helical" evidence="8">
    <location>
        <begin position="292"/>
        <end position="309"/>
    </location>
</feature>
<feature type="transmembrane region" description="Helical" evidence="8">
    <location>
        <begin position="346"/>
        <end position="368"/>
    </location>
</feature>
<dbReference type="Gene3D" id="1.10.4160.10">
    <property type="entry name" value="Hydantoin permease"/>
    <property type="match status" value="1"/>
</dbReference>
<evidence type="ECO:0000256" key="1">
    <source>
        <dbReference type="ARBA" id="ARBA00004141"/>
    </source>
</evidence>